<dbReference type="AlphaFoldDB" id="A0A024U7Y6"/>
<dbReference type="Pfam" id="PF07264">
    <property type="entry name" value="EI24"/>
    <property type="match status" value="1"/>
</dbReference>
<dbReference type="InterPro" id="IPR052786">
    <property type="entry name" value="Spore_wall_assembly"/>
</dbReference>
<feature type="transmembrane region" description="Helical" evidence="5">
    <location>
        <begin position="24"/>
        <end position="46"/>
    </location>
</feature>
<evidence type="ECO:0000256" key="2">
    <source>
        <dbReference type="ARBA" id="ARBA00022692"/>
    </source>
</evidence>
<feature type="transmembrane region" description="Helical" evidence="5">
    <location>
        <begin position="62"/>
        <end position="87"/>
    </location>
</feature>
<accession>A0A024U7Y6</accession>
<keyword evidence="2 5" id="KW-0812">Transmembrane</keyword>
<feature type="transmembrane region" description="Helical" evidence="5">
    <location>
        <begin position="133"/>
        <end position="156"/>
    </location>
</feature>
<dbReference type="InterPro" id="IPR059112">
    <property type="entry name" value="CysZ/EI24"/>
</dbReference>
<protein>
    <submittedName>
        <fullName evidence="6">Uncharacterized protein</fullName>
    </submittedName>
</protein>
<dbReference type="EMBL" id="KI913961">
    <property type="protein sequence ID" value="ETW02325.1"/>
    <property type="molecule type" value="Genomic_DNA"/>
</dbReference>
<keyword evidence="4 5" id="KW-0472">Membrane</keyword>
<name>A0A024U7Y6_9STRA</name>
<evidence type="ECO:0000256" key="1">
    <source>
        <dbReference type="ARBA" id="ARBA00004141"/>
    </source>
</evidence>
<evidence type="ECO:0000313" key="6">
    <source>
        <dbReference type="EMBL" id="ETW02325.1"/>
    </source>
</evidence>
<evidence type="ECO:0000256" key="5">
    <source>
        <dbReference type="SAM" id="Phobius"/>
    </source>
</evidence>
<evidence type="ECO:0000256" key="4">
    <source>
        <dbReference type="ARBA" id="ARBA00023136"/>
    </source>
</evidence>
<dbReference type="VEuPathDB" id="FungiDB:H310_05868"/>
<gene>
    <name evidence="6" type="ORF">H310_05868</name>
</gene>
<dbReference type="RefSeq" id="XP_008868930.1">
    <property type="nucleotide sequence ID" value="XM_008870708.1"/>
</dbReference>
<comment type="subcellular location">
    <subcellularLocation>
        <location evidence="1">Membrane</location>
        <topology evidence="1">Multi-pass membrane protein</topology>
    </subcellularLocation>
</comment>
<evidence type="ECO:0000256" key="3">
    <source>
        <dbReference type="ARBA" id="ARBA00022989"/>
    </source>
</evidence>
<sequence length="253" mass="27984">MTTYAIRGLMYVVAQPSVWMDSSLAPMAATIAFGMCVAGGIVAVGLHPQAYLFERVGLPAEWAVVCAIAAVVVEVFLTTVIYSLLFAPCYESIVVKKVLEARGHFMDMAAPWATLDSDHPARSCCRRRVRWKLAVLIASIPLHCVPVVGTIAFVWLNGGHLAGWDPHQCYFDLKGYSVTQRKAIFTKHRDTYTSLATQSMWLQAIPFVGFVFTFTNTVGAALFAADLEDELITQSQSMYGSFHTINKEKMLYI</sequence>
<reference evidence="6" key="1">
    <citation type="submission" date="2013-12" db="EMBL/GenBank/DDBJ databases">
        <title>The Genome Sequence of Aphanomyces invadans NJM9701.</title>
        <authorList>
            <consortium name="The Broad Institute Genomics Platform"/>
            <person name="Russ C."/>
            <person name="Tyler B."/>
            <person name="van West P."/>
            <person name="Dieguez-Uribeondo J."/>
            <person name="Young S.K."/>
            <person name="Zeng Q."/>
            <person name="Gargeya S."/>
            <person name="Fitzgerald M."/>
            <person name="Abouelleil A."/>
            <person name="Alvarado L."/>
            <person name="Chapman S.B."/>
            <person name="Gainer-Dewar J."/>
            <person name="Goldberg J."/>
            <person name="Griggs A."/>
            <person name="Gujja S."/>
            <person name="Hansen M."/>
            <person name="Howarth C."/>
            <person name="Imamovic A."/>
            <person name="Ireland A."/>
            <person name="Larimer J."/>
            <person name="McCowan C."/>
            <person name="Murphy C."/>
            <person name="Pearson M."/>
            <person name="Poon T.W."/>
            <person name="Priest M."/>
            <person name="Roberts A."/>
            <person name="Saif S."/>
            <person name="Shea T."/>
            <person name="Sykes S."/>
            <person name="Wortman J."/>
            <person name="Nusbaum C."/>
            <person name="Birren B."/>
        </authorList>
    </citation>
    <scope>NUCLEOTIDE SEQUENCE [LARGE SCALE GENOMIC DNA]</scope>
    <source>
        <strain evidence="6">NJM9701</strain>
    </source>
</reference>
<keyword evidence="3 5" id="KW-1133">Transmembrane helix</keyword>
<organism evidence="6">
    <name type="scientific">Aphanomyces invadans</name>
    <dbReference type="NCBI Taxonomy" id="157072"/>
    <lineage>
        <taxon>Eukaryota</taxon>
        <taxon>Sar</taxon>
        <taxon>Stramenopiles</taxon>
        <taxon>Oomycota</taxon>
        <taxon>Saprolegniomycetes</taxon>
        <taxon>Saprolegniales</taxon>
        <taxon>Verrucalvaceae</taxon>
        <taxon>Aphanomyces</taxon>
    </lineage>
</organism>
<dbReference type="STRING" id="157072.A0A024U7Y6"/>
<dbReference type="GeneID" id="20082918"/>
<proteinExistence type="predicted"/>
<feature type="transmembrane region" description="Helical" evidence="5">
    <location>
        <begin position="200"/>
        <end position="225"/>
    </location>
</feature>
<dbReference type="PANTHER" id="PTHR34292:SF2">
    <property type="entry name" value="OUTER SPORE WALL PROTEIN LDS1"/>
    <property type="match status" value="1"/>
</dbReference>
<dbReference type="OrthoDB" id="10012223at2759"/>
<dbReference type="PANTHER" id="PTHR34292">
    <property type="entry name" value="OUTER SPORE WALL PROTEIN LDS1"/>
    <property type="match status" value="1"/>
</dbReference>